<protein>
    <submittedName>
        <fullName evidence="1">Uncharacterized protein</fullName>
    </submittedName>
</protein>
<comment type="caution">
    <text evidence="1">The sequence shown here is derived from an EMBL/GenBank/DDBJ whole genome shotgun (WGS) entry which is preliminary data.</text>
</comment>
<reference evidence="1 2" key="1">
    <citation type="submission" date="2006-03" db="EMBL/GenBank/DDBJ databases">
        <authorList>
            <person name="Bartlett D.H."/>
            <person name="Valle G."/>
            <person name="Lauro F.M."/>
            <person name="Vezzi A."/>
            <person name="Simonato F."/>
            <person name="Eloe E."/>
            <person name="Vitulo N."/>
            <person name="Stratton T.K."/>
            <person name="D'angelo M."/>
            <person name="Ferriera S."/>
            <person name="Johnson J."/>
            <person name="Kravitz S."/>
            <person name="Beeson K."/>
            <person name="Sutton G."/>
            <person name="Rogers Y."/>
            <person name="Friedman R."/>
            <person name="Frazier M."/>
            <person name="Venter J.C."/>
        </authorList>
    </citation>
    <scope>NUCLEOTIDE SEQUENCE [LARGE SCALE GENOMIC DNA]</scope>
    <source>
        <strain evidence="1 2">3TCK</strain>
    </source>
</reference>
<dbReference type="EMBL" id="AAPH01000011">
    <property type="protein sequence ID" value="EAS43418.1"/>
    <property type="molecule type" value="Genomic_DNA"/>
</dbReference>
<proteinExistence type="predicted"/>
<evidence type="ECO:0000313" key="2">
    <source>
        <dbReference type="Proteomes" id="UP000003789"/>
    </source>
</evidence>
<dbReference type="HOGENOM" id="CLU_3010332_0_0_6"/>
<organism evidence="1 2">
    <name type="scientific">Photobacterium profundum 3TCK</name>
    <dbReference type="NCBI Taxonomy" id="314280"/>
    <lineage>
        <taxon>Bacteria</taxon>
        <taxon>Pseudomonadati</taxon>
        <taxon>Pseudomonadota</taxon>
        <taxon>Gammaproteobacteria</taxon>
        <taxon>Vibrionales</taxon>
        <taxon>Vibrionaceae</taxon>
        <taxon>Photobacterium</taxon>
    </lineage>
</organism>
<sequence>MARQEIFLTEIFVFKNKKHKPMNNKYLAHQLWHIKSQTFALCWLFCLKERGNFCLW</sequence>
<evidence type="ECO:0000313" key="1">
    <source>
        <dbReference type="EMBL" id="EAS43418.1"/>
    </source>
</evidence>
<dbReference type="AlphaFoldDB" id="Q1Z4D1"/>
<dbReference type="Proteomes" id="UP000003789">
    <property type="component" value="Unassembled WGS sequence"/>
</dbReference>
<gene>
    <name evidence="1" type="ORF">P3TCK_24786</name>
</gene>
<accession>Q1Z4D1</accession>
<name>Q1Z4D1_9GAMM</name>